<sequence>MASKGKEKVVIEDEDRNMGQRSVQNVLENYEVTIKGWEETKIRLREGHNSVKESILNAVGGRESENTVRQDAEKTVDETTVEGNVEGLIEEMEWVDDYDNYDDIEFLGDDMNDVNKETDIVDQVCYDNISGKGKEIVHDEEGHCSEDYFNRSGDEDSDDGTYVGLSSSSDTEESVFDDFEGREVNVDPLSDNKEDWLGRGSDDEPMQEPNVLQETQAAATRPHFFVGMTFKDKEEVKRAIDKYAVTRGVSLKVVRSDKRTYQVVCEEGCPFSLYLSTYGLSIGWQVKSLVYDHKCALVYKNQRASTMWLAQHFRQRVQEAPNFKSKDMKNEVQRELKACVSLYKCKRAKKMIMEAMEGSFIDEFNKLEAYCNELKQSNPGSDVHVEVSEEALEQGRRVFKRMYLCFNAAKVGWRQGCRPLIGVDGTFLKGKARGIMLTAVGIDGNDFVYPLALALVEKENAHHWAWFLQWLRHSLDLGNGETVTLISDMQKGLANAVGHVLPEAEHRFCARHIYANWVRNGGAMS</sequence>
<dbReference type="InterPro" id="IPR001207">
    <property type="entry name" value="Transposase_mutator"/>
</dbReference>
<feature type="domain" description="Transposase MuDR plant" evidence="5">
    <location>
        <begin position="226"/>
        <end position="276"/>
    </location>
</feature>
<keyword evidence="8" id="KW-1185">Reference proteome</keyword>
<proteinExistence type="predicted"/>
<evidence type="ECO:0000256" key="4">
    <source>
        <dbReference type="SAM" id="MobiDB-lite"/>
    </source>
</evidence>
<feature type="region of interest" description="Disordered" evidence="4">
    <location>
        <begin position="145"/>
        <end position="209"/>
    </location>
</feature>
<name>A0AAE1N1B3_9FABA</name>
<dbReference type="AlphaFoldDB" id="A0AAE1N1B3"/>
<dbReference type="PANTHER" id="PTHR31973:SF189">
    <property type="entry name" value="TRANSPOSASE, MUDR, PLANT, MULE TRANSPOSASE DOMAIN PROTEIN-RELATED"/>
    <property type="match status" value="1"/>
</dbReference>
<dbReference type="PANTHER" id="PTHR31973">
    <property type="entry name" value="POLYPROTEIN, PUTATIVE-RELATED"/>
    <property type="match status" value="1"/>
</dbReference>
<evidence type="ECO:0000313" key="8">
    <source>
        <dbReference type="Proteomes" id="UP001293593"/>
    </source>
</evidence>
<evidence type="ECO:0000256" key="2">
    <source>
        <dbReference type="ARBA" id="ARBA00023125"/>
    </source>
</evidence>
<protein>
    <recommendedName>
        <fullName evidence="9">Transposase</fullName>
    </recommendedName>
</protein>
<organism evidence="7 8">
    <name type="scientific">Acacia crassicarpa</name>
    <name type="common">northern wattle</name>
    <dbReference type="NCBI Taxonomy" id="499986"/>
    <lineage>
        <taxon>Eukaryota</taxon>
        <taxon>Viridiplantae</taxon>
        <taxon>Streptophyta</taxon>
        <taxon>Embryophyta</taxon>
        <taxon>Tracheophyta</taxon>
        <taxon>Spermatophyta</taxon>
        <taxon>Magnoliopsida</taxon>
        <taxon>eudicotyledons</taxon>
        <taxon>Gunneridae</taxon>
        <taxon>Pentapetalae</taxon>
        <taxon>rosids</taxon>
        <taxon>fabids</taxon>
        <taxon>Fabales</taxon>
        <taxon>Fabaceae</taxon>
        <taxon>Caesalpinioideae</taxon>
        <taxon>mimosoid clade</taxon>
        <taxon>Acacieae</taxon>
        <taxon>Acacia</taxon>
    </lineage>
</organism>
<comment type="caution">
    <text evidence="7">The sequence shown here is derived from an EMBL/GenBank/DDBJ whole genome shotgun (WGS) entry which is preliminary data.</text>
</comment>
<feature type="compositionally biased region" description="Basic and acidic residues" evidence="4">
    <location>
        <begin position="145"/>
        <end position="154"/>
    </location>
</feature>
<accession>A0AAE1N1B3</accession>
<dbReference type="GO" id="GO:0003677">
    <property type="term" value="F:DNA binding"/>
    <property type="evidence" value="ECO:0007669"/>
    <property type="project" value="UniProtKB-KW"/>
</dbReference>
<dbReference type="EMBL" id="JAWXYG010000002">
    <property type="protein sequence ID" value="KAK4281002.1"/>
    <property type="molecule type" value="Genomic_DNA"/>
</dbReference>
<evidence type="ECO:0000259" key="6">
    <source>
        <dbReference type="Pfam" id="PF10551"/>
    </source>
</evidence>
<keyword evidence="3" id="KW-0233">DNA recombination</keyword>
<feature type="compositionally biased region" description="Basic and acidic residues" evidence="4">
    <location>
        <begin position="179"/>
        <end position="202"/>
    </location>
</feature>
<keyword evidence="1" id="KW-0815">Transposition</keyword>
<evidence type="ECO:0008006" key="9">
    <source>
        <dbReference type="Google" id="ProtNLM"/>
    </source>
</evidence>
<evidence type="ECO:0000313" key="7">
    <source>
        <dbReference type="EMBL" id="KAK4281002.1"/>
    </source>
</evidence>
<dbReference type="InterPro" id="IPR018289">
    <property type="entry name" value="MULE_transposase_dom"/>
</dbReference>
<evidence type="ECO:0000256" key="1">
    <source>
        <dbReference type="ARBA" id="ARBA00022578"/>
    </source>
</evidence>
<dbReference type="Proteomes" id="UP001293593">
    <property type="component" value="Unassembled WGS sequence"/>
</dbReference>
<keyword evidence="2" id="KW-0238">DNA-binding</keyword>
<evidence type="ECO:0000259" key="5">
    <source>
        <dbReference type="Pfam" id="PF03108"/>
    </source>
</evidence>
<dbReference type="GO" id="GO:0006313">
    <property type="term" value="P:DNA transposition"/>
    <property type="evidence" value="ECO:0007669"/>
    <property type="project" value="InterPro"/>
</dbReference>
<dbReference type="Pfam" id="PF03108">
    <property type="entry name" value="DBD_Tnp_Mut"/>
    <property type="match status" value="1"/>
</dbReference>
<evidence type="ECO:0000256" key="3">
    <source>
        <dbReference type="ARBA" id="ARBA00023172"/>
    </source>
</evidence>
<gene>
    <name evidence="7" type="ORF">QN277_012552</name>
</gene>
<dbReference type="Pfam" id="PF10551">
    <property type="entry name" value="MULE"/>
    <property type="match status" value="1"/>
</dbReference>
<feature type="domain" description="MULE transposase" evidence="6">
    <location>
        <begin position="421"/>
        <end position="516"/>
    </location>
</feature>
<reference evidence="7" key="1">
    <citation type="submission" date="2023-10" db="EMBL/GenBank/DDBJ databases">
        <title>Chromosome-level genome of the transformable northern wattle, Acacia crassicarpa.</title>
        <authorList>
            <person name="Massaro I."/>
            <person name="Sinha N.R."/>
            <person name="Poethig S."/>
            <person name="Leichty A.R."/>
        </authorList>
    </citation>
    <scope>NUCLEOTIDE SEQUENCE</scope>
    <source>
        <strain evidence="7">Acra3RX</strain>
        <tissue evidence="7">Leaf</tissue>
    </source>
</reference>
<dbReference type="InterPro" id="IPR004332">
    <property type="entry name" value="Transposase_MuDR"/>
</dbReference>
<dbReference type="GO" id="GO:0004803">
    <property type="term" value="F:transposase activity"/>
    <property type="evidence" value="ECO:0007669"/>
    <property type="project" value="InterPro"/>
</dbReference>
<dbReference type="PROSITE" id="PS01007">
    <property type="entry name" value="TRANSPOSASE_MUTATOR"/>
    <property type="match status" value="1"/>
</dbReference>